<evidence type="ECO:0000313" key="6">
    <source>
        <dbReference type="Proteomes" id="UP000703590"/>
    </source>
</evidence>
<dbReference type="InterPro" id="IPR043128">
    <property type="entry name" value="Rev_trsase/Diguanyl_cyclase"/>
</dbReference>
<sequence>MFAQKLSRWHLLSSWLIIFTIVILFGSQLAFTQIQNLESEVTQFKTQELQSRVFLNKSAITQAITYIDHKRNETHTAFRNTLKEQTEAFVALLRASKAPLSLEIAATMAESFSQHHDIRLAFHSAALNHDLEGYHANKEQDEVGYLHYIPELDVYVLGHQSLSYFEKRVKQSVLDTLRYIRFGKENSGYIFIMELYNIDGGKEFAKEILLPINPNKEGLRIDSDTKDELGNRYREDYLKQLKEKGFAITRYVYPISETDNSAREKISYLELYRPWNWVIGTGVYFDHLNENIETYKKRSLERLKLNLYLLALFLVVFSIVAYAISRYFNRRLLADVSLYEETIKKHESALSQYKHAVIESTIYSKTDPHGVITDVNHEFCRISGYTKEELIGKTHALIRHPEELDSTFKNLWETITAKRIFKAVLKNRAKNGDTFYASSTIMPILDTHGNIQEYIALRIDITEQMEQERRIQRQITDRLTGLSNIERLREDIRIQLGDKLGLIKVTGLKDVSSFYGQDIAESLLKLCATELQLLTHKEPITLYRFAFDTFAFLGSMHAKKEDFLLILHQCIQNLKTSSKSVGHVNFDVGAHAGVAFGTDHAFQEAQAALDQARTNGQELIVFDTNLSILQIYQHNIEWTRIIKTALENNKILAYAQGIFDLSTNSICHYEVLMRLEKEDGTIISPSLFLPVAKRSNLYLELTKRIVIASFGHFSSFRVPFSINLTAQDVYNVEFVAFLEEHIAHFSVGGLLTLEIVETESVDSFERISTFIERMKRLGVKIAIDDFGTGYSNFEYLLKIKADYIKIDGSLIRTIDVDANCQKVVTAIVAFARESSMEVVAEFVHSKTVLEHVQALGITKCQGYYFHTPEPLHVITPKPLK</sequence>
<dbReference type="SUPFAM" id="SSF55073">
    <property type="entry name" value="Nucleotide cyclase"/>
    <property type="match status" value="1"/>
</dbReference>
<dbReference type="PANTHER" id="PTHR33121">
    <property type="entry name" value="CYCLIC DI-GMP PHOSPHODIESTERASE PDEF"/>
    <property type="match status" value="1"/>
</dbReference>
<accession>A0ABS2WQI1</accession>
<dbReference type="InterPro" id="IPR000700">
    <property type="entry name" value="PAS-assoc_C"/>
</dbReference>
<comment type="caution">
    <text evidence="5">The sequence shown here is derived from an EMBL/GenBank/DDBJ whole genome shotgun (WGS) entry which is preliminary data.</text>
</comment>
<feature type="domain" description="EAL" evidence="4">
    <location>
        <begin position="635"/>
        <end position="880"/>
    </location>
</feature>
<dbReference type="Pfam" id="PF00563">
    <property type="entry name" value="EAL"/>
    <property type="match status" value="1"/>
</dbReference>
<dbReference type="Pfam" id="PF08269">
    <property type="entry name" value="dCache_2"/>
    <property type="match status" value="1"/>
</dbReference>
<evidence type="ECO:0000256" key="1">
    <source>
        <dbReference type="SAM" id="Phobius"/>
    </source>
</evidence>
<dbReference type="InterPro" id="IPR000160">
    <property type="entry name" value="GGDEF_dom"/>
</dbReference>
<dbReference type="Proteomes" id="UP000703590">
    <property type="component" value="Unassembled WGS sequence"/>
</dbReference>
<dbReference type="PROSITE" id="PS50883">
    <property type="entry name" value="EAL"/>
    <property type="match status" value="1"/>
</dbReference>
<dbReference type="Pfam" id="PF08447">
    <property type="entry name" value="PAS_3"/>
    <property type="match status" value="1"/>
</dbReference>
<dbReference type="Gene3D" id="3.30.70.270">
    <property type="match status" value="1"/>
</dbReference>
<dbReference type="InterPro" id="IPR001633">
    <property type="entry name" value="EAL_dom"/>
</dbReference>
<dbReference type="NCBIfam" id="TIGR00229">
    <property type="entry name" value="sensory_box"/>
    <property type="match status" value="1"/>
</dbReference>
<reference evidence="5" key="1">
    <citation type="submission" date="2021-02" db="EMBL/GenBank/DDBJ databases">
        <title>Sulfurospirillum tamanensis sp. nov.</title>
        <authorList>
            <person name="Frolova A."/>
            <person name="Merkel A."/>
            <person name="Slobodkin A."/>
        </authorList>
    </citation>
    <scope>NUCLEOTIDE SEQUENCE</scope>
    <source>
        <strain evidence="5">T05b</strain>
    </source>
</reference>
<dbReference type="PANTHER" id="PTHR33121:SF70">
    <property type="entry name" value="SIGNALING PROTEIN YKOW"/>
    <property type="match status" value="1"/>
</dbReference>
<dbReference type="Gene3D" id="3.20.20.450">
    <property type="entry name" value="EAL domain"/>
    <property type="match status" value="1"/>
</dbReference>
<dbReference type="PROSITE" id="PS50113">
    <property type="entry name" value="PAC"/>
    <property type="match status" value="1"/>
</dbReference>
<gene>
    <name evidence="5" type="ORF">JWV37_04030</name>
</gene>
<proteinExistence type="predicted"/>
<organism evidence="5 6">
    <name type="scientific">Sulfurospirillum tamanense</name>
    <dbReference type="NCBI Taxonomy" id="2813362"/>
    <lineage>
        <taxon>Bacteria</taxon>
        <taxon>Pseudomonadati</taxon>
        <taxon>Campylobacterota</taxon>
        <taxon>Epsilonproteobacteria</taxon>
        <taxon>Campylobacterales</taxon>
        <taxon>Sulfurospirillaceae</taxon>
        <taxon>Sulfurospirillum</taxon>
    </lineage>
</organism>
<evidence type="ECO:0000259" key="4">
    <source>
        <dbReference type="PROSITE" id="PS50883"/>
    </source>
</evidence>
<dbReference type="InterPro" id="IPR013655">
    <property type="entry name" value="PAS_fold_3"/>
</dbReference>
<evidence type="ECO:0000313" key="5">
    <source>
        <dbReference type="EMBL" id="MBN2963941.1"/>
    </source>
</evidence>
<reference evidence="5" key="2">
    <citation type="submission" date="2021-02" db="EMBL/GenBank/DDBJ databases">
        <authorList>
            <person name="Merkel A.Y."/>
        </authorList>
    </citation>
    <scope>NUCLEOTIDE SEQUENCE</scope>
    <source>
        <strain evidence="5">T05b</strain>
    </source>
</reference>
<protein>
    <submittedName>
        <fullName evidence="5">EAL domain-containing protein</fullName>
    </submittedName>
</protein>
<dbReference type="InterPro" id="IPR050706">
    <property type="entry name" value="Cyclic-di-GMP_PDE-like"/>
</dbReference>
<keyword evidence="6" id="KW-1185">Reference proteome</keyword>
<dbReference type="SUPFAM" id="SSF141868">
    <property type="entry name" value="EAL domain-like"/>
    <property type="match status" value="1"/>
</dbReference>
<dbReference type="InterPro" id="IPR035965">
    <property type="entry name" value="PAS-like_dom_sf"/>
</dbReference>
<dbReference type="Pfam" id="PF00990">
    <property type="entry name" value="GGDEF"/>
    <property type="match status" value="1"/>
</dbReference>
<dbReference type="InterPro" id="IPR000014">
    <property type="entry name" value="PAS"/>
</dbReference>
<keyword evidence="1" id="KW-1133">Transmembrane helix</keyword>
<feature type="transmembrane region" description="Helical" evidence="1">
    <location>
        <begin position="305"/>
        <end position="324"/>
    </location>
</feature>
<evidence type="ECO:0000259" key="3">
    <source>
        <dbReference type="PROSITE" id="PS50113"/>
    </source>
</evidence>
<evidence type="ECO:0000259" key="2">
    <source>
        <dbReference type="PROSITE" id="PS50112"/>
    </source>
</evidence>
<dbReference type="SMART" id="SM00052">
    <property type="entry name" value="EAL"/>
    <property type="match status" value="1"/>
</dbReference>
<dbReference type="PROSITE" id="PS50112">
    <property type="entry name" value="PAS"/>
    <property type="match status" value="1"/>
</dbReference>
<dbReference type="SMART" id="SM00086">
    <property type="entry name" value="PAC"/>
    <property type="match status" value="1"/>
</dbReference>
<dbReference type="InterPro" id="IPR029787">
    <property type="entry name" value="Nucleotide_cyclase"/>
</dbReference>
<feature type="transmembrane region" description="Helical" evidence="1">
    <location>
        <begin position="12"/>
        <end position="31"/>
    </location>
</feature>
<dbReference type="EMBL" id="JAFHKK010000006">
    <property type="protein sequence ID" value="MBN2963941.1"/>
    <property type="molecule type" value="Genomic_DNA"/>
</dbReference>
<dbReference type="CDD" id="cd01948">
    <property type="entry name" value="EAL"/>
    <property type="match status" value="1"/>
</dbReference>
<feature type="domain" description="PAS" evidence="2">
    <location>
        <begin position="367"/>
        <end position="418"/>
    </location>
</feature>
<dbReference type="CDD" id="cd00130">
    <property type="entry name" value="PAS"/>
    <property type="match status" value="1"/>
</dbReference>
<keyword evidence="1" id="KW-0812">Transmembrane</keyword>
<dbReference type="RefSeq" id="WP_205458492.1">
    <property type="nucleotide sequence ID" value="NZ_JAFHKK010000006.1"/>
</dbReference>
<name>A0ABS2WQI1_9BACT</name>
<dbReference type="InterPro" id="IPR035919">
    <property type="entry name" value="EAL_sf"/>
</dbReference>
<dbReference type="InterPro" id="IPR004010">
    <property type="entry name" value="Double_Cache_2"/>
</dbReference>
<dbReference type="SUPFAM" id="SSF55785">
    <property type="entry name" value="PYP-like sensor domain (PAS domain)"/>
    <property type="match status" value="1"/>
</dbReference>
<dbReference type="Gene3D" id="3.30.450.20">
    <property type="entry name" value="PAS domain"/>
    <property type="match status" value="2"/>
</dbReference>
<feature type="domain" description="PAC" evidence="3">
    <location>
        <begin position="419"/>
        <end position="473"/>
    </location>
</feature>
<dbReference type="InterPro" id="IPR001610">
    <property type="entry name" value="PAC"/>
</dbReference>
<keyword evidence="1" id="KW-0472">Membrane</keyword>